<evidence type="ECO:0000313" key="2">
    <source>
        <dbReference type="Proteomes" id="UP000499080"/>
    </source>
</evidence>
<comment type="caution">
    <text evidence="1">The sequence shown here is derived from an EMBL/GenBank/DDBJ whole genome shotgun (WGS) entry which is preliminary data.</text>
</comment>
<dbReference type="AlphaFoldDB" id="A0A4Y2WF01"/>
<evidence type="ECO:0000313" key="1">
    <source>
        <dbReference type="EMBL" id="GBO35789.1"/>
    </source>
</evidence>
<sequence>METLREAANQRARLFSLARVEVKVGYMQPGMFIASDFVYSPFRGCRWRKRYPNLSVLFDQRLALDKVVDLSCTRSTHITNLWNLVSKS</sequence>
<organism evidence="1 2">
    <name type="scientific">Araneus ventricosus</name>
    <name type="common">Orbweaver spider</name>
    <name type="synonym">Epeira ventricosa</name>
    <dbReference type="NCBI Taxonomy" id="182803"/>
    <lineage>
        <taxon>Eukaryota</taxon>
        <taxon>Metazoa</taxon>
        <taxon>Ecdysozoa</taxon>
        <taxon>Arthropoda</taxon>
        <taxon>Chelicerata</taxon>
        <taxon>Arachnida</taxon>
        <taxon>Araneae</taxon>
        <taxon>Araneomorphae</taxon>
        <taxon>Entelegynae</taxon>
        <taxon>Araneoidea</taxon>
        <taxon>Araneidae</taxon>
        <taxon>Araneus</taxon>
    </lineage>
</organism>
<proteinExistence type="predicted"/>
<dbReference type="Proteomes" id="UP000499080">
    <property type="component" value="Unassembled WGS sequence"/>
</dbReference>
<protein>
    <submittedName>
        <fullName evidence="1">Uncharacterized protein</fullName>
    </submittedName>
</protein>
<name>A0A4Y2WF01_ARAVE</name>
<keyword evidence="2" id="KW-1185">Reference proteome</keyword>
<dbReference type="EMBL" id="BGPR01059833">
    <property type="protein sequence ID" value="GBO35789.1"/>
    <property type="molecule type" value="Genomic_DNA"/>
</dbReference>
<gene>
    <name evidence="1" type="ORF">AVEN_66097_1</name>
</gene>
<reference evidence="1 2" key="1">
    <citation type="journal article" date="2019" name="Sci. Rep.">
        <title>Orb-weaving spider Araneus ventricosus genome elucidates the spidroin gene catalogue.</title>
        <authorList>
            <person name="Kono N."/>
            <person name="Nakamura H."/>
            <person name="Ohtoshi R."/>
            <person name="Moran D.A.P."/>
            <person name="Shinohara A."/>
            <person name="Yoshida Y."/>
            <person name="Fujiwara M."/>
            <person name="Mori M."/>
            <person name="Tomita M."/>
            <person name="Arakawa K."/>
        </authorList>
    </citation>
    <scope>NUCLEOTIDE SEQUENCE [LARGE SCALE GENOMIC DNA]</scope>
</reference>
<accession>A0A4Y2WF01</accession>